<keyword evidence="1" id="KW-1133">Transmembrane helix</keyword>
<reference evidence="3" key="1">
    <citation type="submission" date="2018-05" db="EMBL/GenBank/DDBJ databases">
        <authorList>
            <person name="Lanie J.A."/>
            <person name="Ng W.-L."/>
            <person name="Kazmierczak K.M."/>
            <person name="Andrzejewski T.M."/>
            <person name="Davidsen T.M."/>
            <person name="Wayne K.J."/>
            <person name="Tettelin H."/>
            <person name="Glass J.I."/>
            <person name="Rusch D."/>
            <person name="Podicherti R."/>
            <person name="Tsui H.-C.T."/>
            <person name="Winkler M.E."/>
        </authorList>
    </citation>
    <scope>NUCLEOTIDE SEQUENCE</scope>
</reference>
<dbReference type="InterPro" id="IPR009936">
    <property type="entry name" value="DUF1468"/>
</dbReference>
<accession>A0A381V7J8</accession>
<feature type="transmembrane region" description="Helical" evidence="1">
    <location>
        <begin position="6"/>
        <end position="22"/>
    </location>
</feature>
<dbReference type="AlphaFoldDB" id="A0A381V7J8"/>
<feature type="transmembrane region" description="Helical" evidence="1">
    <location>
        <begin position="119"/>
        <end position="140"/>
    </location>
</feature>
<evidence type="ECO:0000259" key="2">
    <source>
        <dbReference type="Pfam" id="PF07331"/>
    </source>
</evidence>
<name>A0A381V7J8_9ZZZZ</name>
<sequence length="156" mass="18046">VKISTVKIISLLFFIFSAFYLYTAYQIRVFSFDENAAFNAKTFPIYLGYFGMFIAALKIVLPEKASEEVDQKFLNYKKTLVLVLIMVIYGLTIRPVGFFLSTSLFLLSSYYFLGERRWLRMFMLSFPFVAIFMFLVHGLLDIYLTDPILKALGVIG</sequence>
<protein>
    <recommendedName>
        <fullName evidence="2">DUF1468 domain-containing protein</fullName>
    </recommendedName>
</protein>
<proteinExistence type="predicted"/>
<gene>
    <name evidence="3" type="ORF">METZ01_LOCUS88845</name>
</gene>
<feature type="non-terminal residue" evidence="3">
    <location>
        <position position="1"/>
    </location>
</feature>
<dbReference type="Pfam" id="PF07331">
    <property type="entry name" value="TctB"/>
    <property type="match status" value="1"/>
</dbReference>
<dbReference type="EMBL" id="UINC01007991">
    <property type="protein sequence ID" value="SVA35991.1"/>
    <property type="molecule type" value="Genomic_DNA"/>
</dbReference>
<evidence type="ECO:0000256" key="1">
    <source>
        <dbReference type="SAM" id="Phobius"/>
    </source>
</evidence>
<feature type="transmembrane region" description="Helical" evidence="1">
    <location>
        <begin position="43"/>
        <end position="61"/>
    </location>
</feature>
<feature type="domain" description="DUF1468" evidence="2">
    <location>
        <begin position="8"/>
        <end position="144"/>
    </location>
</feature>
<keyword evidence="1" id="KW-0472">Membrane</keyword>
<organism evidence="3">
    <name type="scientific">marine metagenome</name>
    <dbReference type="NCBI Taxonomy" id="408172"/>
    <lineage>
        <taxon>unclassified sequences</taxon>
        <taxon>metagenomes</taxon>
        <taxon>ecological metagenomes</taxon>
    </lineage>
</organism>
<evidence type="ECO:0000313" key="3">
    <source>
        <dbReference type="EMBL" id="SVA35991.1"/>
    </source>
</evidence>
<keyword evidence="1" id="KW-0812">Transmembrane</keyword>
<feature type="transmembrane region" description="Helical" evidence="1">
    <location>
        <begin position="81"/>
        <end position="107"/>
    </location>
</feature>